<dbReference type="CDD" id="cd23807">
    <property type="entry name" value="UEV_UBE2V"/>
    <property type="match status" value="1"/>
</dbReference>
<dbReference type="Pfam" id="PF00179">
    <property type="entry name" value="UQ_con"/>
    <property type="match status" value="1"/>
</dbReference>
<dbReference type="Gene3D" id="3.10.110.10">
    <property type="entry name" value="Ubiquitin Conjugating Enzyme"/>
    <property type="match status" value="1"/>
</dbReference>
<dbReference type="InterPro" id="IPR000608">
    <property type="entry name" value="UBC"/>
</dbReference>
<name>A0A4P9Z4E1_9FUNG</name>
<dbReference type="PANTHER" id="PTHR24068">
    <property type="entry name" value="UBIQUITIN-CONJUGATING ENZYME E2"/>
    <property type="match status" value="1"/>
</dbReference>
<organism evidence="3 4">
    <name type="scientific">Syncephalis pseudoplumigaleata</name>
    <dbReference type="NCBI Taxonomy" id="1712513"/>
    <lineage>
        <taxon>Eukaryota</taxon>
        <taxon>Fungi</taxon>
        <taxon>Fungi incertae sedis</taxon>
        <taxon>Zoopagomycota</taxon>
        <taxon>Zoopagomycotina</taxon>
        <taxon>Zoopagomycetes</taxon>
        <taxon>Zoopagales</taxon>
        <taxon>Piptocephalidaceae</taxon>
        <taxon>Syncephalis</taxon>
    </lineage>
</organism>
<dbReference type="PROSITE" id="PS50127">
    <property type="entry name" value="UBC_2"/>
    <property type="match status" value="1"/>
</dbReference>
<sequence length="135" mass="15465">VPRNFRLLEELDKGEKGLGDGSCSYGLADTDDILMSWWNGTILGPPRTTHENRIYSLRIHCGPKYPDQPPEVSFVSRINLPCVDKETGQIDPGKLACLDRWKREYTLETVLVSLRQEMAYHRNATLPQPPENTYY</sequence>
<dbReference type="OrthoDB" id="6508832at2759"/>
<evidence type="ECO:0000259" key="2">
    <source>
        <dbReference type="PROSITE" id="PS50127"/>
    </source>
</evidence>
<evidence type="ECO:0000256" key="1">
    <source>
        <dbReference type="ARBA" id="ARBA00022786"/>
    </source>
</evidence>
<gene>
    <name evidence="3" type="ORF">SYNPS1DRAFT_12656</name>
</gene>
<feature type="non-terminal residue" evidence="3">
    <location>
        <position position="1"/>
    </location>
</feature>
<reference evidence="4" key="1">
    <citation type="journal article" date="2018" name="Nat. Microbiol.">
        <title>Leveraging single-cell genomics to expand the fungal tree of life.</title>
        <authorList>
            <person name="Ahrendt S.R."/>
            <person name="Quandt C.A."/>
            <person name="Ciobanu D."/>
            <person name="Clum A."/>
            <person name="Salamov A."/>
            <person name="Andreopoulos B."/>
            <person name="Cheng J.F."/>
            <person name="Woyke T."/>
            <person name="Pelin A."/>
            <person name="Henrissat B."/>
            <person name="Reynolds N.K."/>
            <person name="Benny G.L."/>
            <person name="Smith M.E."/>
            <person name="James T.Y."/>
            <person name="Grigoriev I.V."/>
        </authorList>
    </citation>
    <scope>NUCLEOTIDE SEQUENCE [LARGE SCALE GENOMIC DNA]</scope>
    <source>
        <strain evidence="4">Benny S71-1</strain>
    </source>
</reference>
<evidence type="ECO:0000313" key="4">
    <source>
        <dbReference type="Proteomes" id="UP000278143"/>
    </source>
</evidence>
<dbReference type="FunFam" id="3.10.110.10:FF:000026">
    <property type="entry name" value="Ubiquitin-conjugating enzyme E2 variant"/>
    <property type="match status" value="1"/>
</dbReference>
<keyword evidence="1" id="KW-0833">Ubl conjugation pathway</keyword>
<dbReference type="InterPro" id="IPR016135">
    <property type="entry name" value="UBQ-conjugating_enzyme/RWD"/>
</dbReference>
<dbReference type="AlphaFoldDB" id="A0A4P9Z4E1"/>
<accession>A0A4P9Z4E1</accession>
<dbReference type="SMART" id="SM00212">
    <property type="entry name" value="UBCc"/>
    <property type="match status" value="1"/>
</dbReference>
<feature type="domain" description="UBC core" evidence="2">
    <location>
        <begin position="2"/>
        <end position="135"/>
    </location>
</feature>
<dbReference type="SUPFAM" id="SSF54495">
    <property type="entry name" value="UBC-like"/>
    <property type="match status" value="1"/>
</dbReference>
<dbReference type="Proteomes" id="UP000278143">
    <property type="component" value="Unassembled WGS sequence"/>
</dbReference>
<evidence type="ECO:0000313" key="3">
    <source>
        <dbReference type="EMBL" id="RKP27447.1"/>
    </source>
</evidence>
<keyword evidence="4" id="KW-1185">Reference proteome</keyword>
<protein>
    <submittedName>
        <fullName evidence="3">Ubiquitin-conjugating enzyme E2</fullName>
    </submittedName>
</protein>
<dbReference type="EMBL" id="KZ989205">
    <property type="protein sequence ID" value="RKP27447.1"/>
    <property type="molecule type" value="Genomic_DNA"/>
</dbReference>
<proteinExistence type="predicted"/>